<feature type="compositionally biased region" description="Basic and acidic residues" evidence="3">
    <location>
        <begin position="566"/>
        <end position="586"/>
    </location>
</feature>
<organism evidence="5">
    <name type="scientific">Tanacetum cinerariifolium</name>
    <name type="common">Dalmatian daisy</name>
    <name type="synonym">Chrysanthemum cinerariifolium</name>
    <dbReference type="NCBI Taxonomy" id="118510"/>
    <lineage>
        <taxon>Eukaryota</taxon>
        <taxon>Viridiplantae</taxon>
        <taxon>Streptophyta</taxon>
        <taxon>Embryophyta</taxon>
        <taxon>Tracheophyta</taxon>
        <taxon>Spermatophyta</taxon>
        <taxon>Magnoliopsida</taxon>
        <taxon>eudicotyledons</taxon>
        <taxon>Gunneridae</taxon>
        <taxon>Pentapetalae</taxon>
        <taxon>asterids</taxon>
        <taxon>campanulids</taxon>
        <taxon>Asterales</taxon>
        <taxon>Asteraceae</taxon>
        <taxon>Asteroideae</taxon>
        <taxon>Anthemideae</taxon>
        <taxon>Anthemidinae</taxon>
        <taxon>Tanacetum</taxon>
    </lineage>
</organism>
<dbReference type="InterPro" id="IPR043502">
    <property type="entry name" value="DNA/RNA_pol_sf"/>
</dbReference>
<gene>
    <name evidence="5" type="ORF">Tci_020716</name>
</gene>
<dbReference type="SUPFAM" id="SSF56672">
    <property type="entry name" value="DNA/RNA polymerases"/>
    <property type="match status" value="1"/>
</dbReference>
<dbReference type="Pfam" id="PF13976">
    <property type="entry name" value="gag_pre-integrs"/>
    <property type="match status" value="1"/>
</dbReference>
<evidence type="ECO:0000259" key="4">
    <source>
        <dbReference type="PROSITE" id="PS50158"/>
    </source>
</evidence>
<dbReference type="InterPro" id="IPR036397">
    <property type="entry name" value="RNaseH_sf"/>
</dbReference>
<sequence>MVRIFNPKTLYDAYCLAYMNSKEDDKNKKCLSNYNGIVNGDDGSKEIKSLSFEEKYDGSTWSLLEEHDINIFEDEKKSGNVSTYAYDVRIFAKSILKHDNKLFQKGNWEDSEKMIILLTHVEFSGSEWLGKKKICGIYCQVKNNKWKFDIWRWPKRKKKTHYKFKLGSEVELMVADKELLKAQDTRFNLTAFADANHASCQDTRQSTSGSAQFLEESLTTGHPRNNSVLRSQQQRHNTPPCLTAMLKSNGCDHREESSQPPQPPIALTESPQMVLSVKLPILKKGEYILWTMKMEQSPPITAQQILARTRERKAKSTLLMAILDEYLARFHGIKDAKTLWAAIKTRFGGNSESKKMQKNVLKQQFEKKFISNSKGLDKGYDRFQRLLSLLEIHEAGVSTEDANKKFLRYLPSAWSNISLIMRNKPGIDNLDIDDLYNNLKVYEVDFKGSSGSSSNSQNVDFVFAKSTNSSNEVNAAYSVSTATGHSSQAQGSSSYADELMFSFFANQSSTLQLDKEDLEQINQDDLEEIDLKWQVAMLSMRVECFNCRRRRHFARDCRSARNSGNKSRDARNARYRGRDNGKRPTKEEDEQALVVQDGLGTHEWSYQVEEEAIDFALMVFTSNSSSSSSSNFEIQSCSKQCEQSYKQLKTLFDEQRKKLSKANIEIIGYQHGLESIEKQLRVHQQKEVIYEEKIRVLEYQVNDKSNLLKYTQKQLDEALKEREDLKAKLEKFETSLKNLTKLLDSQISAKVKTSLGYDSQFNEKKVLDIKEEEVTETVFDNHSSDEENSVANDRFKKGDGYHAIPHPLTRNYMPHKPDLSFAGLDDSIYKFKISERVTSLAKDEKDAPETNTVCVEKPKEDRMAKKSVLPTNVGNGTGHRESRPVWNNLQRINHQNKFAPIAVFTRSKAVSAVKGNRVTAVKTSAGNKAYLAEYQEIHDGGFVAFGSSRGKITSKVCDKKNSVLFSETECLVLSPNFMLFDESQVLFRVPRQSNMYSSDLQNVVPSGDLTCLFAKASIDESNLWHKRLGHVNIKTMNKLMKGNIVRERKNMTLIKAARTMLADSLLPVTFWAEAVNTACYVLNRALVTKTYNKTPYKLLNGRSHRLDFMRPFGCPVTILNTLDPLGNFEGKADEGFLVGYSVTRNQTDKNAGPQDTNGNAGTQDNVDAGKEVSDQHYIVLPLWSSIFSTYESLDGKPADDKPKDDTSSMTVREPVNKEDQAYRDELDRLMSQEKEASNAMDTLRKEFEQGCMDQRGVTQASSTNSFNTVSNPVNVASTSETFSAGGPSSPHPDAFIPANTLLHCYDDDLDIYTSPVQSMGAKADFNNMESSTIVSLIPTHKVHIDHPKDQILGDPKSAVQTRGMSKKSSRAHALMEPKKVSQALDVDLPYRKKAIGTKWVYRNKKDKRGIVVKNKARLVAQGHRYEEGIDYDEAFAPVARIKAIRIFLAFASFMRFIIYQIDVKSTFLYDKIEEEVYVSQPPGLIDPQFPNKVYKVEKALYGLHQAPRACYETLSTFLLQNGYRRGIINKNLFIKKEKDDIMLVQVFQMSSMSELTFFLGLQVKQSEKRIFICQDKYVAEILKKFDFSSVKTTSTPIETQKPLVKDEVAADVDVYLFRSMIGSLMYLMASRPDIMFAICACFRRLISWQCKKQTIVATSTTEDEYVVAAHYCGQVLWIQNQMLDYGFNFMNTKMYIDNESIICIVKNPVYHSKTKHIDIRHHFIRDSYEKKLIQVLKIHTDENVADLLTNAFDVSRFNFLKANIGMLNLQLH</sequence>
<feature type="region of interest" description="Disordered" evidence="3">
    <location>
        <begin position="558"/>
        <end position="592"/>
    </location>
</feature>
<dbReference type="Pfam" id="PF07727">
    <property type="entry name" value="RVT_2"/>
    <property type="match status" value="1"/>
</dbReference>
<keyword evidence="1" id="KW-0862">Zinc</keyword>
<dbReference type="GO" id="GO:0008270">
    <property type="term" value="F:zinc ion binding"/>
    <property type="evidence" value="ECO:0007669"/>
    <property type="project" value="UniProtKB-KW"/>
</dbReference>
<evidence type="ECO:0000313" key="5">
    <source>
        <dbReference type="EMBL" id="GEU48738.1"/>
    </source>
</evidence>
<feature type="region of interest" description="Disordered" evidence="3">
    <location>
        <begin position="778"/>
        <end position="798"/>
    </location>
</feature>
<feature type="compositionally biased region" description="Polar residues" evidence="3">
    <location>
        <begin position="1145"/>
        <end position="1165"/>
    </location>
</feature>
<dbReference type="PANTHER" id="PTHR11439:SF495">
    <property type="entry name" value="REVERSE TRANSCRIPTASE, RNA-DEPENDENT DNA POLYMERASE-RELATED"/>
    <property type="match status" value="1"/>
</dbReference>
<feature type="region of interest" description="Disordered" evidence="3">
    <location>
        <begin position="1145"/>
        <end position="1167"/>
    </location>
</feature>
<keyword evidence="2" id="KW-0175">Coiled coil</keyword>
<dbReference type="GO" id="GO:0003676">
    <property type="term" value="F:nucleic acid binding"/>
    <property type="evidence" value="ECO:0007669"/>
    <property type="project" value="InterPro"/>
</dbReference>
<dbReference type="SMART" id="SM00343">
    <property type="entry name" value="ZnF_C2HC"/>
    <property type="match status" value="1"/>
</dbReference>
<dbReference type="CDD" id="cd09272">
    <property type="entry name" value="RNase_HI_RT_Ty1"/>
    <property type="match status" value="1"/>
</dbReference>
<reference evidence="5" key="1">
    <citation type="journal article" date="2019" name="Sci. Rep.">
        <title>Draft genome of Tanacetum cinerariifolium, the natural source of mosquito coil.</title>
        <authorList>
            <person name="Yamashiro T."/>
            <person name="Shiraishi A."/>
            <person name="Satake H."/>
            <person name="Nakayama K."/>
        </authorList>
    </citation>
    <scope>NUCLEOTIDE SEQUENCE</scope>
</reference>
<name>A0A6L2KGW6_TANCI</name>
<feature type="compositionally biased region" description="Basic and acidic residues" evidence="3">
    <location>
        <begin position="1194"/>
        <end position="1206"/>
    </location>
</feature>
<feature type="domain" description="CCHC-type" evidence="4">
    <location>
        <begin position="544"/>
        <end position="559"/>
    </location>
</feature>
<dbReference type="InterPro" id="IPR012337">
    <property type="entry name" value="RNaseH-like_sf"/>
</dbReference>
<dbReference type="InterPro" id="IPR025724">
    <property type="entry name" value="GAG-pre-integrase_dom"/>
</dbReference>
<feature type="region of interest" description="Disordered" evidence="3">
    <location>
        <begin position="1194"/>
        <end position="1221"/>
    </location>
</feature>
<dbReference type="InterPro" id="IPR001878">
    <property type="entry name" value="Znf_CCHC"/>
</dbReference>
<dbReference type="PANTHER" id="PTHR11439">
    <property type="entry name" value="GAG-POL-RELATED RETROTRANSPOSON"/>
    <property type="match status" value="1"/>
</dbReference>
<comment type="caution">
    <text evidence="5">The sequence shown here is derived from an EMBL/GenBank/DDBJ whole genome shotgun (WGS) entry which is preliminary data.</text>
</comment>
<evidence type="ECO:0000256" key="3">
    <source>
        <dbReference type="SAM" id="MobiDB-lite"/>
    </source>
</evidence>
<proteinExistence type="predicted"/>
<evidence type="ECO:0000256" key="1">
    <source>
        <dbReference type="PROSITE-ProRule" id="PRU00047"/>
    </source>
</evidence>
<dbReference type="InterPro" id="IPR013103">
    <property type="entry name" value="RVT_2"/>
</dbReference>
<dbReference type="Pfam" id="PF14223">
    <property type="entry name" value="Retrotran_gag_2"/>
    <property type="match status" value="1"/>
</dbReference>
<dbReference type="PROSITE" id="PS50158">
    <property type="entry name" value="ZF_CCHC"/>
    <property type="match status" value="1"/>
</dbReference>
<feature type="coiled-coil region" evidence="2">
    <location>
        <begin position="645"/>
        <end position="742"/>
    </location>
</feature>
<dbReference type="SUPFAM" id="SSF53098">
    <property type="entry name" value="Ribonuclease H-like"/>
    <property type="match status" value="1"/>
</dbReference>
<accession>A0A6L2KGW6</accession>
<dbReference type="Gene3D" id="3.30.420.10">
    <property type="entry name" value="Ribonuclease H-like superfamily/Ribonuclease H"/>
    <property type="match status" value="1"/>
</dbReference>
<dbReference type="EMBL" id="BKCJ010002464">
    <property type="protein sequence ID" value="GEU48738.1"/>
    <property type="molecule type" value="Genomic_DNA"/>
</dbReference>
<keyword evidence="1" id="KW-0863">Zinc-finger</keyword>
<keyword evidence="1" id="KW-0479">Metal-binding</keyword>
<feature type="region of interest" description="Disordered" evidence="3">
    <location>
        <begin position="219"/>
        <end position="269"/>
    </location>
</feature>
<protein>
    <recommendedName>
        <fullName evidence="4">CCHC-type domain-containing protein</fullName>
    </recommendedName>
</protein>
<feature type="compositionally biased region" description="Polar residues" evidence="3">
    <location>
        <begin position="219"/>
        <end position="237"/>
    </location>
</feature>
<evidence type="ECO:0000256" key="2">
    <source>
        <dbReference type="SAM" id="Coils"/>
    </source>
</evidence>